<dbReference type="Proteomes" id="UP001500021">
    <property type="component" value="Unassembled WGS sequence"/>
</dbReference>
<keyword evidence="7 8" id="KW-0472">Membrane</keyword>
<feature type="transmembrane region" description="Helical" evidence="8">
    <location>
        <begin position="72"/>
        <end position="90"/>
    </location>
</feature>
<evidence type="ECO:0000313" key="9">
    <source>
        <dbReference type="EMBL" id="GAA0812004.1"/>
    </source>
</evidence>
<evidence type="ECO:0000256" key="1">
    <source>
        <dbReference type="ARBA" id="ARBA00004651"/>
    </source>
</evidence>
<keyword evidence="4" id="KW-1003">Cell membrane</keyword>
<name>A0ABP3WCG9_9GAMM</name>
<evidence type="ECO:0000256" key="2">
    <source>
        <dbReference type="ARBA" id="ARBA00009773"/>
    </source>
</evidence>
<keyword evidence="3" id="KW-0813">Transport</keyword>
<feature type="transmembrane region" description="Helical" evidence="8">
    <location>
        <begin position="163"/>
        <end position="189"/>
    </location>
</feature>
<dbReference type="PANTHER" id="PTHR21716">
    <property type="entry name" value="TRANSMEMBRANE PROTEIN"/>
    <property type="match status" value="1"/>
</dbReference>
<dbReference type="EMBL" id="BAAAFA010000001">
    <property type="protein sequence ID" value="GAA0812004.1"/>
    <property type="molecule type" value="Genomic_DNA"/>
</dbReference>
<dbReference type="RefSeq" id="WP_343814649.1">
    <property type="nucleotide sequence ID" value="NZ_BAAAFA010000001.1"/>
</dbReference>
<evidence type="ECO:0000256" key="4">
    <source>
        <dbReference type="ARBA" id="ARBA00022475"/>
    </source>
</evidence>
<evidence type="ECO:0000256" key="8">
    <source>
        <dbReference type="SAM" id="Phobius"/>
    </source>
</evidence>
<dbReference type="Pfam" id="PF01594">
    <property type="entry name" value="AI-2E_transport"/>
    <property type="match status" value="1"/>
</dbReference>
<protein>
    <submittedName>
        <fullName evidence="9">AI-2E family transporter</fullName>
    </submittedName>
</protein>
<comment type="subcellular location">
    <subcellularLocation>
        <location evidence="1">Cell membrane</location>
        <topology evidence="1">Multi-pass membrane protein</topology>
    </subcellularLocation>
</comment>
<feature type="transmembrane region" description="Helical" evidence="8">
    <location>
        <begin position="20"/>
        <end position="38"/>
    </location>
</feature>
<evidence type="ECO:0000256" key="6">
    <source>
        <dbReference type="ARBA" id="ARBA00022989"/>
    </source>
</evidence>
<feature type="transmembrane region" description="Helical" evidence="8">
    <location>
        <begin position="44"/>
        <end position="60"/>
    </location>
</feature>
<dbReference type="InterPro" id="IPR002549">
    <property type="entry name" value="AI-2E-like"/>
</dbReference>
<dbReference type="PANTHER" id="PTHR21716:SF67">
    <property type="entry name" value="TRANSPORT PROTEIN YDIK-RELATED"/>
    <property type="match status" value="1"/>
</dbReference>
<reference evidence="10" key="1">
    <citation type="journal article" date="2019" name="Int. J. Syst. Evol. Microbiol.">
        <title>The Global Catalogue of Microorganisms (GCM) 10K type strain sequencing project: providing services to taxonomists for standard genome sequencing and annotation.</title>
        <authorList>
            <consortium name="The Broad Institute Genomics Platform"/>
            <consortium name="The Broad Institute Genome Sequencing Center for Infectious Disease"/>
            <person name="Wu L."/>
            <person name="Ma J."/>
        </authorList>
    </citation>
    <scope>NUCLEOTIDE SEQUENCE [LARGE SCALE GENOMIC DNA]</scope>
    <source>
        <strain evidence="10">JCM 15608</strain>
    </source>
</reference>
<evidence type="ECO:0000313" key="10">
    <source>
        <dbReference type="Proteomes" id="UP001500021"/>
    </source>
</evidence>
<feature type="transmembrane region" description="Helical" evidence="8">
    <location>
        <begin position="273"/>
        <end position="295"/>
    </location>
</feature>
<evidence type="ECO:0000256" key="5">
    <source>
        <dbReference type="ARBA" id="ARBA00022692"/>
    </source>
</evidence>
<keyword evidence="10" id="KW-1185">Reference proteome</keyword>
<evidence type="ECO:0000256" key="3">
    <source>
        <dbReference type="ARBA" id="ARBA00022448"/>
    </source>
</evidence>
<evidence type="ECO:0000256" key="7">
    <source>
        <dbReference type="ARBA" id="ARBA00023136"/>
    </source>
</evidence>
<comment type="similarity">
    <text evidence="2">Belongs to the autoinducer-2 exporter (AI-2E) (TC 2.A.86) family.</text>
</comment>
<gene>
    <name evidence="9" type="ORF">GCM10009111_05340</name>
</gene>
<keyword evidence="6 8" id="KW-1133">Transmembrane helix</keyword>
<organism evidence="9 10">
    <name type="scientific">Colwellia asteriadis</name>
    <dbReference type="NCBI Taxonomy" id="517723"/>
    <lineage>
        <taxon>Bacteria</taxon>
        <taxon>Pseudomonadati</taxon>
        <taxon>Pseudomonadota</taxon>
        <taxon>Gammaproteobacteria</taxon>
        <taxon>Alteromonadales</taxon>
        <taxon>Colwelliaceae</taxon>
        <taxon>Colwellia</taxon>
    </lineage>
</organism>
<sequence>MDTSSQLDKARRFNRQAIDITIKLSAIAFIVIWCFNIIQPFIMVVLWGAILAVALYPLHQKITKLCKGSKKFASIAIAVVGITLIAAPSVHLSSSAFDSAQHIYTGIEEGTLQIPAANEKVKSWPLVGEKIYNSWQGASQDLEKVAEQYAPQIKHFSGSLLSVAASIGGGVLQFIVSLIIAAVFMAKSASMHHGISLLMRRLMNENGDRTITTTIATIRSVSTGVLGVAVIQSLLSGIGLLIADIPGAGLWAIAVLILAIAQLPPIIILGPIAAYYFSVADTTPAVIFLVFSIIVSMSDAFLKPLFLGRGMNIPMLVILLGAIGGMLLSGIIGLFVGAIVLALGYELLQDWLNHQAPLVEDNDNNSVEK</sequence>
<proteinExistence type="inferred from homology"/>
<feature type="transmembrane region" description="Helical" evidence="8">
    <location>
        <begin position="315"/>
        <end position="345"/>
    </location>
</feature>
<accession>A0ABP3WCG9</accession>
<feature type="transmembrane region" description="Helical" evidence="8">
    <location>
        <begin position="237"/>
        <end position="261"/>
    </location>
</feature>
<keyword evidence="5 8" id="KW-0812">Transmembrane</keyword>
<comment type="caution">
    <text evidence="9">The sequence shown here is derived from an EMBL/GenBank/DDBJ whole genome shotgun (WGS) entry which is preliminary data.</text>
</comment>